<dbReference type="SUPFAM" id="SSF49899">
    <property type="entry name" value="Concanavalin A-like lectins/glucanases"/>
    <property type="match status" value="1"/>
</dbReference>
<dbReference type="OrthoDB" id="370098at2"/>
<protein>
    <submittedName>
        <fullName evidence="1">Glycoside hydrolase family 16 protein</fullName>
    </submittedName>
</protein>
<dbReference type="AlphaFoldDB" id="A0A4P8IK27"/>
<gene>
    <name evidence="1" type="ORF">FAZ95_01140</name>
</gene>
<proteinExistence type="predicted"/>
<dbReference type="CDD" id="cd00413">
    <property type="entry name" value="Glyco_hydrolase_16"/>
    <property type="match status" value="1"/>
</dbReference>
<keyword evidence="1" id="KW-0378">Hydrolase</keyword>
<dbReference type="KEGG" id="tvl:FAZ95_01140"/>
<sequence length="167" mass="18967">MKITQLQDGRFACVELESLRQFGFGRYAFEVRGPIGAIDPNVVLGVFLYPPKDVGPDGTNEIDVELARWGISDGPQVNYTAWYRSHKGNRHSTMRVPSGLDDASFELNWQPEEVDWDSSLQADGKVGFRKDLAEKPQTLVINLWLYKRPRPVSQGKLEFLIKFRGPL</sequence>
<dbReference type="GO" id="GO:0016787">
    <property type="term" value="F:hydrolase activity"/>
    <property type="evidence" value="ECO:0007669"/>
    <property type="project" value="UniProtKB-KW"/>
</dbReference>
<name>A0A4P8IK27_9BURK</name>
<evidence type="ECO:0000313" key="1">
    <source>
        <dbReference type="EMBL" id="QCP47905.1"/>
    </source>
</evidence>
<reference evidence="1 2" key="1">
    <citation type="submission" date="2019-05" db="EMBL/GenBank/DDBJ databases">
        <title>Burkholderia sp. DHOD12, isolated from subtropical forest soil.</title>
        <authorList>
            <person name="Gao Z.-H."/>
            <person name="Qiu L.-H."/>
        </authorList>
    </citation>
    <scope>NUCLEOTIDE SEQUENCE [LARGE SCALE GENOMIC DNA]</scope>
    <source>
        <strain evidence="1 2">DHOD12</strain>
    </source>
</reference>
<dbReference type="InterPro" id="IPR013320">
    <property type="entry name" value="ConA-like_dom_sf"/>
</dbReference>
<evidence type="ECO:0000313" key="2">
    <source>
        <dbReference type="Proteomes" id="UP000298656"/>
    </source>
</evidence>
<dbReference type="EMBL" id="CP040077">
    <property type="protein sequence ID" value="QCP47905.1"/>
    <property type="molecule type" value="Genomic_DNA"/>
</dbReference>
<organism evidence="1 2">
    <name type="scientific">Trinickia violacea</name>
    <dbReference type="NCBI Taxonomy" id="2571746"/>
    <lineage>
        <taxon>Bacteria</taxon>
        <taxon>Pseudomonadati</taxon>
        <taxon>Pseudomonadota</taxon>
        <taxon>Betaproteobacteria</taxon>
        <taxon>Burkholderiales</taxon>
        <taxon>Burkholderiaceae</taxon>
        <taxon>Trinickia</taxon>
    </lineage>
</organism>
<keyword evidence="2" id="KW-1185">Reference proteome</keyword>
<dbReference type="Proteomes" id="UP000298656">
    <property type="component" value="Chromosome 1"/>
</dbReference>
<accession>A0A4P8IK27</accession>
<dbReference type="Gene3D" id="2.60.120.200">
    <property type="match status" value="1"/>
</dbReference>
<dbReference type="RefSeq" id="WP_137330747.1">
    <property type="nucleotide sequence ID" value="NZ_CP040077.1"/>
</dbReference>